<dbReference type="PROSITE" id="PS00042">
    <property type="entry name" value="HTH_CRP_1"/>
    <property type="match status" value="1"/>
</dbReference>
<dbReference type="EMBL" id="FMJE01000004">
    <property type="protein sequence ID" value="SCM82037.1"/>
    <property type="molecule type" value="Genomic_DNA"/>
</dbReference>
<dbReference type="InterPro" id="IPR036388">
    <property type="entry name" value="WH-like_DNA-bd_sf"/>
</dbReference>
<keyword evidence="1" id="KW-0805">Transcription regulation</keyword>
<keyword evidence="6" id="KW-0675">Receptor</keyword>
<organism evidence="6">
    <name type="scientific">uncultured Sporomusa sp</name>
    <dbReference type="NCBI Taxonomy" id="307249"/>
    <lineage>
        <taxon>Bacteria</taxon>
        <taxon>Bacillati</taxon>
        <taxon>Bacillota</taxon>
        <taxon>Negativicutes</taxon>
        <taxon>Selenomonadales</taxon>
        <taxon>Sporomusaceae</taxon>
        <taxon>Sporomusa</taxon>
        <taxon>environmental samples</taxon>
    </lineage>
</organism>
<dbReference type="SUPFAM" id="SSF51206">
    <property type="entry name" value="cAMP-binding domain-like"/>
    <property type="match status" value="1"/>
</dbReference>
<dbReference type="GO" id="GO:0003677">
    <property type="term" value="F:DNA binding"/>
    <property type="evidence" value="ECO:0007669"/>
    <property type="project" value="UniProtKB-KW"/>
</dbReference>
<feature type="domain" description="Cyclic nucleotide-binding" evidence="4">
    <location>
        <begin position="14"/>
        <end position="134"/>
    </location>
</feature>
<evidence type="ECO:0000313" key="6">
    <source>
        <dbReference type="EMBL" id="SCM82037.1"/>
    </source>
</evidence>
<evidence type="ECO:0000259" key="5">
    <source>
        <dbReference type="PROSITE" id="PS51063"/>
    </source>
</evidence>
<dbReference type="Pfam" id="PF13545">
    <property type="entry name" value="HTH_Crp_2"/>
    <property type="match status" value="1"/>
</dbReference>
<dbReference type="InterPro" id="IPR014710">
    <property type="entry name" value="RmlC-like_jellyroll"/>
</dbReference>
<dbReference type="PROSITE" id="PS50042">
    <property type="entry name" value="CNMP_BINDING_3"/>
    <property type="match status" value="1"/>
</dbReference>
<dbReference type="CDD" id="cd00038">
    <property type="entry name" value="CAP_ED"/>
    <property type="match status" value="1"/>
</dbReference>
<dbReference type="InterPro" id="IPR050397">
    <property type="entry name" value="Env_Response_Regulators"/>
</dbReference>
<dbReference type="Pfam" id="PF00027">
    <property type="entry name" value="cNMP_binding"/>
    <property type="match status" value="1"/>
</dbReference>
<feature type="domain" description="HTH crp-type" evidence="5">
    <location>
        <begin position="148"/>
        <end position="221"/>
    </location>
</feature>
<dbReference type="SUPFAM" id="SSF46785">
    <property type="entry name" value="Winged helix' DNA-binding domain"/>
    <property type="match status" value="1"/>
</dbReference>
<reference evidence="6" key="1">
    <citation type="submission" date="2016-08" db="EMBL/GenBank/DDBJ databases">
        <authorList>
            <person name="Seilhamer J.J."/>
        </authorList>
    </citation>
    <scope>NUCLEOTIDE SEQUENCE</scope>
    <source>
        <strain evidence="6">86</strain>
    </source>
</reference>
<dbReference type="SMART" id="SM00100">
    <property type="entry name" value="cNMP"/>
    <property type="match status" value="1"/>
</dbReference>
<dbReference type="Gene3D" id="2.60.120.10">
    <property type="entry name" value="Jelly Rolls"/>
    <property type="match status" value="1"/>
</dbReference>
<dbReference type="Gene3D" id="1.10.10.10">
    <property type="entry name" value="Winged helix-like DNA-binding domain superfamily/Winged helix DNA-binding domain"/>
    <property type="match status" value="1"/>
</dbReference>
<dbReference type="InterPro" id="IPR018490">
    <property type="entry name" value="cNMP-bd_dom_sf"/>
</dbReference>
<dbReference type="CDD" id="cd00092">
    <property type="entry name" value="HTH_CRP"/>
    <property type="match status" value="1"/>
</dbReference>
<keyword evidence="2" id="KW-0238">DNA-binding</keyword>
<name>A0A212LX54_9FIRM</name>
<evidence type="ECO:0000256" key="2">
    <source>
        <dbReference type="ARBA" id="ARBA00023125"/>
    </source>
</evidence>
<dbReference type="AlphaFoldDB" id="A0A212LX54"/>
<dbReference type="SMART" id="SM00419">
    <property type="entry name" value="HTH_CRP"/>
    <property type="match status" value="1"/>
</dbReference>
<dbReference type="InterPro" id="IPR000595">
    <property type="entry name" value="cNMP-bd_dom"/>
</dbReference>
<accession>A0A212LX54</accession>
<evidence type="ECO:0000256" key="1">
    <source>
        <dbReference type="ARBA" id="ARBA00023015"/>
    </source>
</evidence>
<dbReference type="GO" id="GO:0005829">
    <property type="term" value="C:cytosol"/>
    <property type="evidence" value="ECO:0007669"/>
    <property type="project" value="TreeGrafter"/>
</dbReference>
<dbReference type="InterPro" id="IPR012318">
    <property type="entry name" value="HTH_CRP"/>
</dbReference>
<evidence type="ECO:0000259" key="4">
    <source>
        <dbReference type="PROSITE" id="PS50042"/>
    </source>
</evidence>
<protein>
    <submittedName>
        <fullName evidence="6">cAMP receptor protein</fullName>
    </submittedName>
</protein>
<evidence type="ECO:0000256" key="3">
    <source>
        <dbReference type="ARBA" id="ARBA00023163"/>
    </source>
</evidence>
<dbReference type="PANTHER" id="PTHR24567">
    <property type="entry name" value="CRP FAMILY TRANSCRIPTIONAL REGULATORY PROTEIN"/>
    <property type="match status" value="1"/>
</dbReference>
<sequence>MYMVELEYLKHLPIFEELAPADLAAIDNVTVERRYKKNMIIFMEGEPGEGFHYVKSGKVKIVKMAQDGREHIINILGPGEVFAEVLLFNRGPYPATSVALEDSVIGIIKNVELENVVVDNPRIALHIIRVMNKKLLHAQMKIKTLALSDTFARTAQILGRLAQQYGREVTGGIRIDIDMTRQDLANLVGTTRETVSRVLSSMKKDKVIDLAEQQIIILDEQRLSRYQEM</sequence>
<dbReference type="PANTHER" id="PTHR24567:SF26">
    <property type="entry name" value="REGULATORY PROTEIN YEIL"/>
    <property type="match status" value="1"/>
</dbReference>
<dbReference type="InterPro" id="IPR036390">
    <property type="entry name" value="WH_DNA-bd_sf"/>
</dbReference>
<dbReference type="PROSITE" id="PS51063">
    <property type="entry name" value="HTH_CRP_2"/>
    <property type="match status" value="1"/>
</dbReference>
<dbReference type="PRINTS" id="PR00034">
    <property type="entry name" value="HTHCRP"/>
</dbReference>
<keyword evidence="3" id="KW-0804">Transcription</keyword>
<dbReference type="InterPro" id="IPR018335">
    <property type="entry name" value="Tscrpt_reg_HTH_Crp-type_CS"/>
</dbReference>
<gene>
    <name evidence="6" type="primary">crp</name>
    <name evidence="6" type="ORF">KL86SPO_40522</name>
</gene>
<proteinExistence type="predicted"/>
<dbReference type="GO" id="GO:0003700">
    <property type="term" value="F:DNA-binding transcription factor activity"/>
    <property type="evidence" value="ECO:0007669"/>
    <property type="project" value="InterPro"/>
</dbReference>